<dbReference type="InterPro" id="IPR023977">
    <property type="entry name" value="MbnP-like"/>
</dbReference>
<dbReference type="Proteomes" id="UP000245263">
    <property type="component" value="Chromosome 1"/>
</dbReference>
<dbReference type="NCBIfam" id="TIGR04052">
    <property type="entry name" value="MbnP_like_WxW"/>
    <property type="match status" value="1"/>
</dbReference>
<sequence>MKKLLYMICIAVLSVANCKEKEKSDDTTNFGLLAIAASLSSGITEIPFQIVAGSDTAPKCNKLIQGHSGSVMDTKHISESMNFYIKDARFYVHDVKLVKADGSTVDFTLTSDNKWQTSKVALLDFEDKTGDCTGTTETNTSIKGTAPAGSYVGVQFKVGVPFDLNHLNSTTADAPLNNSGMFWAWASGYIFMKFDWAAKEGAGTSNSFHLGSVGCNGSGTSVLTTSCTYPNRPTITIKTSGSVTWNPTANPVYFDIKALVSGTNSNLSSSGKAYTCMAGNNGGMSGTTAADCKILLNNVGVNETDGTSASVQSTFYLKP</sequence>
<dbReference type="InterPro" id="IPR046863">
    <property type="entry name" value="MbnP-like_dom"/>
</dbReference>
<reference evidence="2 3" key="1">
    <citation type="submission" date="2021-08" db="EMBL/GenBank/DDBJ databases">
        <title>Complete genome sequence of Leptospira kobayashii strain E30.</title>
        <authorList>
            <person name="Nakao R."/>
            <person name="Nakamura S."/>
            <person name="Masuzawa T."/>
            <person name="Koizumi N."/>
        </authorList>
    </citation>
    <scope>NUCLEOTIDE SEQUENCE [LARGE SCALE GENOMIC DNA]</scope>
    <source>
        <strain evidence="2 3">E30</strain>
    </source>
</reference>
<accession>A0ABM7UTJ0</accession>
<proteinExistence type="predicted"/>
<dbReference type="EMBL" id="AP025028">
    <property type="protein sequence ID" value="BDA80347.1"/>
    <property type="molecule type" value="Genomic_DNA"/>
</dbReference>
<organism evidence="2 3">
    <name type="scientific">Leptospira kobayashii</name>
    <dbReference type="NCBI Taxonomy" id="1917830"/>
    <lineage>
        <taxon>Bacteria</taxon>
        <taxon>Pseudomonadati</taxon>
        <taxon>Spirochaetota</taxon>
        <taxon>Spirochaetia</taxon>
        <taxon>Leptospirales</taxon>
        <taxon>Leptospiraceae</taxon>
        <taxon>Leptospira</taxon>
    </lineage>
</organism>
<evidence type="ECO:0000313" key="3">
    <source>
        <dbReference type="Proteomes" id="UP000245263"/>
    </source>
</evidence>
<protein>
    <submittedName>
        <fullName evidence="2">Metallo-mystery pair system four-Cys motif protein</fullName>
    </submittedName>
</protein>
<evidence type="ECO:0000313" key="2">
    <source>
        <dbReference type="EMBL" id="BDA80347.1"/>
    </source>
</evidence>
<evidence type="ECO:0000259" key="1">
    <source>
        <dbReference type="Pfam" id="PF20243"/>
    </source>
</evidence>
<dbReference type="Pfam" id="PF20243">
    <property type="entry name" value="MbnP"/>
    <property type="match status" value="1"/>
</dbReference>
<keyword evidence="3" id="KW-1185">Reference proteome</keyword>
<dbReference type="RefSeq" id="WP_109021396.1">
    <property type="nucleotide sequence ID" value="NZ_AP025028.1"/>
</dbReference>
<name>A0ABM7UTJ0_9LEPT</name>
<feature type="domain" description="Copper-binding protein MbnP-like" evidence="1">
    <location>
        <begin position="76"/>
        <end position="277"/>
    </location>
</feature>
<gene>
    <name evidence="2" type="ORF">LPTSP3_g32770</name>
</gene>